<evidence type="ECO:0000256" key="1">
    <source>
        <dbReference type="ARBA" id="ARBA00000085"/>
    </source>
</evidence>
<dbReference type="Pfam" id="PF00512">
    <property type="entry name" value="HisKA"/>
    <property type="match status" value="1"/>
</dbReference>
<feature type="domain" description="PAC" evidence="9">
    <location>
        <begin position="84"/>
        <end position="137"/>
    </location>
</feature>
<feature type="domain" description="Histidine kinase" evidence="7">
    <location>
        <begin position="154"/>
        <end position="381"/>
    </location>
</feature>
<sequence>MHNDLKALEQRWGLALQSASFGVWDLDPTAHQVHYSPEWKQMLGYPPDDAPESTSVWRSRVHPDDLGAMKATLEAHLQGHTPAYSAEFRLRTAAGNYRWVLSRGRVVQRDEAGNALRVVGTLTDLTDRRELEALRAEHVRAVAAQRVKDEFLSRMSHELRTPLNAVLGFAQLLRSQLGTADLATQRRHLGLIEQAGWQLLALVNDVLDLTRAESGQLELQMVAVPVAEAWAAACQAHAALAATRGVTVLTGPLPEHAQVWADAQRLQQVLGQLLGNALKFSRSGGSVRLTVEAEPGDAPRWRLTLQDDGLGIPAAQLPHVFEPFNRVGRPAARLERDAPAEGVGLGLVLCRWLLGQMGGEITLASTEGTGTTVQLLLPAAEPAAAA</sequence>
<dbReference type="CDD" id="cd00082">
    <property type="entry name" value="HisKA"/>
    <property type="match status" value="1"/>
</dbReference>
<gene>
    <name evidence="10" type="ORF">EOE66_06050</name>
</gene>
<comment type="catalytic activity">
    <reaction evidence="1">
        <text>ATP + protein L-histidine = ADP + protein N-phospho-L-histidine.</text>
        <dbReference type="EC" id="2.7.13.3"/>
    </reaction>
</comment>
<dbReference type="InterPro" id="IPR050736">
    <property type="entry name" value="Sensor_HK_Regulatory"/>
</dbReference>
<dbReference type="NCBIfam" id="TIGR00229">
    <property type="entry name" value="sensory_box"/>
    <property type="match status" value="1"/>
</dbReference>
<dbReference type="SMART" id="SM00091">
    <property type="entry name" value="PAS"/>
    <property type="match status" value="1"/>
</dbReference>
<dbReference type="SMART" id="SM00387">
    <property type="entry name" value="HATPase_c"/>
    <property type="match status" value="1"/>
</dbReference>
<dbReference type="InterPro" id="IPR036890">
    <property type="entry name" value="HATPase_C_sf"/>
</dbReference>
<dbReference type="Gene3D" id="3.30.450.20">
    <property type="entry name" value="PAS domain"/>
    <property type="match status" value="1"/>
</dbReference>
<dbReference type="GO" id="GO:0000155">
    <property type="term" value="F:phosphorelay sensor kinase activity"/>
    <property type="evidence" value="ECO:0007669"/>
    <property type="project" value="InterPro"/>
</dbReference>
<dbReference type="Pfam" id="PF02518">
    <property type="entry name" value="HATPase_c"/>
    <property type="match status" value="1"/>
</dbReference>
<dbReference type="Gene3D" id="1.10.287.130">
    <property type="match status" value="1"/>
</dbReference>
<dbReference type="InterPro" id="IPR001610">
    <property type="entry name" value="PAC"/>
</dbReference>
<dbReference type="AlphaFoldDB" id="A0A437RKM5"/>
<dbReference type="EC" id="2.7.13.3" evidence="2"/>
<dbReference type="CDD" id="cd00130">
    <property type="entry name" value="PAS"/>
    <property type="match status" value="1"/>
</dbReference>
<dbReference type="PANTHER" id="PTHR43711">
    <property type="entry name" value="TWO-COMPONENT HISTIDINE KINASE"/>
    <property type="match status" value="1"/>
</dbReference>
<evidence type="ECO:0000256" key="3">
    <source>
        <dbReference type="ARBA" id="ARBA00022553"/>
    </source>
</evidence>
<evidence type="ECO:0000259" key="8">
    <source>
        <dbReference type="PROSITE" id="PS50112"/>
    </source>
</evidence>
<dbReference type="InterPro" id="IPR013655">
    <property type="entry name" value="PAS_fold_3"/>
</dbReference>
<dbReference type="InterPro" id="IPR004358">
    <property type="entry name" value="Sig_transdc_His_kin-like_C"/>
</dbReference>
<dbReference type="InterPro" id="IPR005467">
    <property type="entry name" value="His_kinase_dom"/>
</dbReference>
<dbReference type="InterPro" id="IPR000700">
    <property type="entry name" value="PAS-assoc_C"/>
</dbReference>
<dbReference type="InterPro" id="IPR035965">
    <property type="entry name" value="PAS-like_dom_sf"/>
</dbReference>
<dbReference type="InterPro" id="IPR003661">
    <property type="entry name" value="HisK_dim/P_dom"/>
</dbReference>
<evidence type="ECO:0000256" key="4">
    <source>
        <dbReference type="ARBA" id="ARBA00022679"/>
    </source>
</evidence>
<keyword evidence="5" id="KW-0418">Kinase</keyword>
<keyword evidence="4" id="KW-0808">Transferase</keyword>
<evidence type="ECO:0000313" key="11">
    <source>
        <dbReference type="Proteomes" id="UP000285575"/>
    </source>
</evidence>
<dbReference type="Gene3D" id="3.30.565.10">
    <property type="entry name" value="Histidine kinase-like ATPase, C-terminal domain"/>
    <property type="match status" value="1"/>
</dbReference>
<keyword evidence="6" id="KW-0902">Two-component regulatory system</keyword>
<reference evidence="10 11" key="1">
    <citation type="submission" date="2019-01" db="EMBL/GenBank/DDBJ databases">
        <authorList>
            <person name="Chen W.-M."/>
        </authorList>
    </citation>
    <scope>NUCLEOTIDE SEQUENCE [LARGE SCALE GENOMIC DNA]</scope>
    <source>
        <strain evidence="10 11">KYPY4</strain>
    </source>
</reference>
<dbReference type="SUPFAM" id="SSF55785">
    <property type="entry name" value="PYP-like sensor domain (PAS domain)"/>
    <property type="match status" value="1"/>
</dbReference>
<feature type="domain" description="PAS" evidence="8">
    <location>
        <begin position="8"/>
        <end position="80"/>
    </location>
</feature>
<dbReference type="SMART" id="SM00388">
    <property type="entry name" value="HisKA"/>
    <property type="match status" value="1"/>
</dbReference>
<dbReference type="SUPFAM" id="SSF47384">
    <property type="entry name" value="Homodimeric domain of signal transducing histidine kinase"/>
    <property type="match status" value="1"/>
</dbReference>
<dbReference type="Pfam" id="PF08447">
    <property type="entry name" value="PAS_3"/>
    <property type="match status" value="1"/>
</dbReference>
<keyword evidence="11" id="KW-1185">Reference proteome</keyword>
<dbReference type="InterPro" id="IPR036097">
    <property type="entry name" value="HisK_dim/P_sf"/>
</dbReference>
<dbReference type="InterPro" id="IPR000014">
    <property type="entry name" value="PAS"/>
</dbReference>
<dbReference type="SMART" id="SM00086">
    <property type="entry name" value="PAC"/>
    <property type="match status" value="1"/>
</dbReference>
<evidence type="ECO:0000313" key="10">
    <source>
        <dbReference type="EMBL" id="RVU47308.1"/>
    </source>
</evidence>
<dbReference type="EMBL" id="SACR01000002">
    <property type="protein sequence ID" value="RVU47308.1"/>
    <property type="molecule type" value="Genomic_DNA"/>
</dbReference>
<comment type="caution">
    <text evidence="10">The sequence shown here is derived from an EMBL/GenBank/DDBJ whole genome shotgun (WGS) entry which is preliminary data.</text>
</comment>
<evidence type="ECO:0000256" key="6">
    <source>
        <dbReference type="ARBA" id="ARBA00023012"/>
    </source>
</evidence>
<proteinExistence type="predicted"/>
<dbReference type="PANTHER" id="PTHR43711:SF1">
    <property type="entry name" value="HISTIDINE KINASE 1"/>
    <property type="match status" value="1"/>
</dbReference>
<dbReference type="PRINTS" id="PR00344">
    <property type="entry name" value="BCTRLSENSOR"/>
</dbReference>
<keyword evidence="3" id="KW-0597">Phosphoprotein</keyword>
<dbReference type="PROSITE" id="PS50113">
    <property type="entry name" value="PAC"/>
    <property type="match status" value="1"/>
</dbReference>
<dbReference type="PROSITE" id="PS50112">
    <property type="entry name" value="PAS"/>
    <property type="match status" value="1"/>
</dbReference>
<dbReference type="OrthoDB" id="8552871at2"/>
<evidence type="ECO:0000256" key="5">
    <source>
        <dbReference type="ARBA" id="ARBA00022777"/>
    </source>
</evidence>
<organism evidence="10 11">
    <name type="scientific">Rubrivivax rivuli</name>
    <dbReference type="NCBI Taxonomy" id="1862385"/>
    <lineage>
        <taxon>Bacteria</taxon>
        <taxon>Pseudomonadati</taxon>
        <taxon>Pseudomonadota</taxon>
        <taxon>Betaproteobacteria</taxon>
        <taxon>Burkholderiales</taxon>
        <taxon>Sphaerotilaceae</taxon>
        <taxon>Rubrivivax</taxon>
    </lineage>
</organism>
<protein>
    <recommendedName>
        <fullName evidence="2">histidine kinase</fullName>
        <ecNumber evidence="2">2.7.13.3</ecNumber>
    </recommendedName>
</protein>
<dbReference type="RefSeq" id="WP_128227772.1">
    <property type="nucleotide sequence ID" value="NZ_SACR01000002.1"/>
</dbReference>
<evidence type="ECO:0000259" key="9">
    <source>
        <dbReference type="PROSITE" id="PS50113"/>
    </source>
</evidence>
<evidence type="ECO:0000256" key="2">
    <source>
        <dbReference type="ARBA" id="ARBA00012438"/>
    </source>
</evidence>
<accession>A0A437RKM5</accession>
<dbReference type="Proteomes" id="UP000285575">
    <property type="component" value="Unassembled WGS sequence"/>
</dbReference>
<dbReference type="InterPro" id="IPR003594">
    <property type="entry name" value="HATPase_dom"/>
</dbReference>
<evidence type="ECO:0000259" key="7">
    <source>
        <dbReference type="PROSITE" id="PS50109"/>
    </source>
</evidence>
<dbReference type="SUPFAM" id="SSF55874">
    <property type="entry name" value="ATPase domain of HSP90 chaperone/DNA topoisomerase II/histidine kinase"/>
    <property type="match status" value="1"/>
</dbReference>
<name>A0A437RKM5_9BURK</name>
<dbReference type="PROSITE" id="PS50109">
    <property type="entry name" value="HIS_KIN"/>
    <property type="match status" value="1"/>
</dbReference>